<keyword evidence="2" id="KW-0805">Transcription regulation</keyword>
<reference evidence="8" key="1">
    <citation type="journal article" date="2019" name="Int. J. Syst. Evol. Microbiol.">
        <title>The Global Catalogue of Microorganisms (GCM) 10K type strain sequencing project: providing services to taxonomists for standard genome sequencing and annotation.</title>
        <authorList>
            <consortium name="The Broad Institute Genomics Platform"/>
            <consortium name="The Broad Institute Genome Sequencing Center for Infectious Disease"/>
            <person name="Wu L."/>
            <person name="Ma J."/>
        </authorList>
    </citation>
    <scope>NUCLEOTIDE SEQUENCE [LARGE SCALE GENOMIC DNA]</scope>
    <source>
        <strain evidence="8">JCM 15421</strain>
    </source>
</reference>
<evidence type="ECO:0000256" key="3">
    <source>
        <dbReference type="ARBA" id="ARBA00023082"/>
    </source>
</evidence>
<name>A0ABP3U445_9GAMM</name>
<dbReference type="InterPro" id="IPR007627">
    <property type="entry name" value="RNA_pol_sigma70_r2"/>
</dbReference>
<dbReference type="PANTHER" id="PTHR43133:SF63">
    <property type="entry name" value="RNA POLYMERASE SIGMA FACTOR FECI-RELATED"/>
    <property type="match status" value="1"/>
</dbReference>
<dbReference type="Gene3D" id="1.10.10.10">
    <property type="entry name" value="Winged helix-like DNA-binding domain superfamily/Winged helix DNA-binding domain"/>
    <property type="match status" value="1"/>
</dbReference>
<evidence type="ECO:0000313" key="8">
    <source>
        <dbReference type="Proteomes" id="UP001501523"/>
    </source>
</evidence>
<dbReference type="SUPFAM" id="SSF88946">
    <property type="entry name" value="Sigma2 domain of RNA polymerase sigma factors"/>
    <property type="match status" value="1"/>
</dbReference>
<dbReference type="InterPro" id="IPR013325">
    <property type="entry name" value="RNA_pol_sigma_r2"/>
</dbReference>
<feature type="domain" description="RNA polymerase sigma factor 70 region 4 type 2" evidence="6">
    <location>
        <begin position="125"/>
        <end position="175"/>
    </location>
</feature>
<feature type="domain" description="RNA polymerase sigma-70 region 2" evidence="5">
    <location>
        <begin position="30"/>
        <end position="92"/>
    </location>
</feature>
<dbReference type="InterPro" id="IPR039425">
    <property type="entry name" value="RNA_pol_sigma-70-like"/>
</dbReference>
<dbReference type="InterPro" id="IPR014284">
    <property type="entry name" value="RNA_pol_sigma-70_dom"/>
</dbReference>
<dbReference type="Gene3D" id="1.10.1740.10">
    <property type="match status" value="1"/>
</dbReference>
<dbReference type="InterPro" id="IPR013324">
    <property type="entry name" value="RNA_pol_sigma_r3/r4-like"/>
</dbReference>
<evidence type="ECO:0000313" key="7">
    <source>
        <dbReference type="EMBL" id="GAA0721722.1"/>
    </source>
</evidence>
<organism evidence="7 8">
    <name type="scientific">Dokdonella soli</name>
    <dbReference type="NCBI Taxonomy" id="529810"/>
    <lineage>
        <taxon>Bacteria</taxon>
        <taxon>Pseudomonadati</taxon>
        <taxon>Pseudomonadota</taxon>
        <taxon>Gammaproteobacteria</taxon>
        <taxon>Lysobacterales</taxon>
        <taxon>Rhodanobacteraceae</taxon>
        <taxon>Dokdonella</taxon>
    </lineage>
</organism>
<dbReference type="Pfam" id="PF04542">
    <property type="entry name" value="Sigma70_r2"/>
    <property type="match status" value="1"/>
</dbReference>
<dbReference type="NCBIfam" id="TIGR02937">
    <property type="entry name" value="sigma70-ECF"/>
    <property type="match status" value="1"/>
</dbReference>
<keyword evidence="8" id="KW-1185">Reference proteome</keyword>
<keyword evidence="4" id="KW-0804">Transcription</keyword>
<keyword evidence="3" id="KW-0731">Sigma factor</keyword>
<dbReference type="InterPro" id="IPR036388">
    <property type="entry name" value="WH-like_DNA-bd_sf"/>
</dbReference>
<evidence type="ECO:0000259" key="6">
    <source>
        <dbReference type="Pfam" id="PF08281"/>
    </source>
</evidence>
<dbReference type="InterPro" id="IPR013249">
    <property type="entry name" value="RNA_pol_sigma70_r4_t2"/>
</dbReference>
<proteinExistence type="inferred from homology"/>
<dbReference type="Proteomes" id="UP001501523">
    <property type="component" value="Unassembled WGS sequence"/>
</dbReference>
<comment type="similarity">
    <text evidence="1">Belongs to the sigma-70 factor family. ECF subfamily.</text>
</comment>
<evidence type="ECO:0000256" key="1">
    <source>
        <dbReference type="ARBA" id="ARBA00010641"/>
    </source>
</evidence>
<dbReference type="PANTHER" id="PTHR43133">
    <property type="entry name" value="RNA POLYMERASE ECF-TYPE SIGMA FACTO"/>
    <property type="match status" value="1"/>
</dbReference>
<sequence length="186" mass="20955">MDKLRHVGDGDLGAMTSAGYAAQIEKLCGEHHRALLAFLQCRLNSLADAQEVAQEAYVRLLTLECPERVGDLRAYLFRTASNLAIDHLRMRQVRDRVAAEADLAEAPTAPPSDRQAIAIEQLHGIREALRELPAKTSRAFVQHVIEGRDFGVIARTMKLSERMTRYHVTRALAHCRARMDEPEMER</sequence>
<dbReference type="Pfam" id="PF08281">
    <property type="entry name" value="Sigma70_r4_2"/>
    <property type="match status" value="1"/>
</dbReference>
<evidence type="ECO:0000256" key="4">
    <source>
        <dbReference type="ARBA" id="ARBA00023163"/>
    </source>
</evidence>
<dbReference type="SUPFAM" id="SSF88659">
    <property type="entry name" value="Sigma3 and sigma4 domains of RNA polymerase sigma factors"/>
    <property type="match status" value="1"/>
</dbReference>
<evidence type="ECO:0000256" key="2">
    <source>
        <dbReference type="ARBA" id="ARBA00023015"/>
    </source>
</evidence>
<evidence type="ECO:0000259" key="5">
    <source>
        <dbReference type="Pfam" id="PF04542"/>
    </source>
</evidence>
<comment type="caution">
    <text evidence="7">The sequence shown here is derived from an EMBL/GenBank/DDBJ whole genome shotgun (WGS) entry which is preliminary data.</text>
</comment>
<protein>
    <submittedName>
        <fullName evidence="7">Sigma-70 family RNA polymerase sigma factor</fullName>
    </submittedName>
</protein>
<gene>
    <name evidence="7" type="ORF">GCM10009105_32300</name>
</gene>
<dbReference type="EMBL" id="BAAAEU010000024">
    <property type="protein sequence ID" value="GAA0721722.1"/>
    <property type="molecule type" value="Genomic_DNA"/>
</dbReference>
<accession>A0ABP3U445</accession>